<reference evidence="1 2" key="1">
    <citation type="journal article" date="2014" name="Nat. Commun.">
        <title>Molecular traces of alternative social organization in a termite genome.</title>
        <authorList>
            <person name="Terrapon N."/>
            <person name="Li C."/>
            <person name="Robertson H.M."/>
            <person name="Ji L."/>
            <person name="Meng X."/>
            <person name="Booth W."/>
            <person name="Chen Z."/>
            <person name="Childers C.P."/>
            <person name="Glastad K.M."/>
            <person name="Gokhale K."/>
            <person name="Gowin J."/>
            <person name="Gronenberg W."/>
            <person name="Hermansen R.A."/>
            <person name="Hu H."/>
            <person name="Hunt B.G."/>
            <person name="Huylmans A.K."/>
            <person name="Khalil S.M."/>
            <person name="Mitchell R.D."/>
            <person name="Munoz-Torres M.C."/>
            <person name="Mustard J.A."/>
            <person name="Pan H."/>
            <person name="Reese J.T."/>
            <person name="Scharf M.E."/>
            <person name="Sun F."/>
            <person name="Vogel H."/>
            <person name="Xiao J."/>
            <person name="Yang W."/>
            <person name="Yang Z."/>
            <person name="Yang Z."/>
            <person name="Zhou J."/>
            <person name="Zhu J."/>
            <person name="Brent C.S."/>
            <person name="Elsik C.G."/>
            <person name="Goodisman M.A."/>
            <person name="Liberles D.A."/>
            <person name="Roe R.M."/>
            <person name="Vargo E.L."/>
            <person name="Vilcinskas A."/>
            <person name="Wang J."/>
            <person name="Bornberg-Bauer E."/>
            <person name="Korb J."/>
            <person name="Zhang G."/>
            <person name="Liebig J."/>
        </authorList>
    </citation>
    <scope>NUCLEOTIDE SEQUENCE [LARGE SCALE GENOMIC DNA]</scope>
    <source>
        <tissue evidence="1">Whole organism</tissue>
    </source>
</reference>
<sequence length="95" mass="10918">MLLMKQCKSRVISETLSSSERLTVALSIHHFARLKIKPVSKDERCQGHTQGICVQCDRSLIRNKQMTPRIKISNSTEQHYDWSVSISLSHNEHIS</sequence>
<proteinExistence type="predicted"/>
<keyword evidence="2" id="KW-1185">Reference proteome</keyword>
<organism evidence="1 2">
    <name type="scientific">Zootermopsis nevadensis</name>
    <name type="common">Dampwood termite</name>
    <dbReference type="NCBI Taxonomy" id="136037"/>
    <lineage>
        <taxon>Eukaryota</taxon>
        <taxon>Metazoa</taxon>
        <taxon>Ecdysozoa</taxon>
        <taxon>Arthropoda</taxon>
        <taxon>Hexapoda</taxon>
        <taxon>Insecta</taxon>
        <taxon>Pterygota</taxon>
        <taxon>Neoptera</taxon>
        <taxon>Polyneoptera</taxon>
        <taxon>Dictyoptera</taxon>
        <taxon>Blattodea</taxon>
        <taxon>Blattoidea</taxon>
        <taxon>Termitoidae</taxon>
        <taxon>Termopsidae</taxon>
        <taxon>Zootermopsis</taxon>
    </lineage>
</organism>
<dbReference type="Proteomes" id="UP000027135">
    <property type="component" value="Unassembled WGS sequence"/>
</dbReference>
<dbReference type="AlphaFoldDB" id="A0A067QMU5"/>
<accession>A0A067QMU5</accession>
<evidence type="ECO:0000313" key="2">
    <source>
        <dbReference type="Proteomes" id="UP000027135"/>
    </source>
</evidence>
<evidence type="ECO:0000313" key="1">
    <source>
        <dbReference type="EMBL" id="KDR10807.1"/>
    </source>
</evidence>
<dbReference type="InParanoid" id="A0A067QMU5"/>
<name>A0A067QMU5_ZOONE</name>
<gene>
    <name evidence="1" type="ORF">L798_14900</name>
</gene>
<protein>
    <submittedName>
        <fullName evidence="1">Uncharacterized protein</fullName>
    </submittedName>
</protein>
<dbReference type="EMBL" id="KK853136">
    <property type="protein sequence ID" value="KDR10807.1"/>
    <property type="molecule type" value="Genomic_DNA"/>
</dbReference>